<keyword evidence="5" id="KW-0460">Magnesium</keyword>
<keyword evidence="3" id="KW-0479">Metal-binding</keyword>
<dbReference type="GO" id="GO:0046872">
    <property type="term" value="F:metal ion binding"/>
    <property type="evidence" value="ECO:0007669"/>
    <property type="project" value="UniProtKB-KW"/>
</dbReference>
<dbReference type="AlphaFoldDB" id="A0A4R6YW96"/>
<organism evidence="8 9">
    <name type="scientific">Tahibacter aquaticus</name>
    <dbReference type="NCBI Taxonomy" id="520092"/>
    <lineage>
        <taxon>Bacteria</taxon>
        <taxon>Pseudomonadati</taxon>
        <taxon>Pseudomonadota</taxon>
        <taxon>Gammaproteobacteria</taxon>
        <taxon>Lysobacterales</taxon>
        <taxon>Rhodanobacteraceae</taxon>
        <taxon>Tahibacter</taxon>
    </lineage>
</organism>
<dbReference type="Pfam" id="PF00293">
    <property type="entry name" value="NUDIX"/>
    <property type="match status" value="1"/>
</dbReference>
<comment type="cofactor">
    <cofactor evidence="1">
        <name>Mn(2+)</name>
        <dbReference type="ChEBI" id="CHEBI:29035"/>
    </cofactor>
</comment>
<name>A0A4R6YW96_9GAMM</name>
<dbReference type="Proteomes" id="UP000295293">
    <property type="component" value="Unassembled WGS sequence"/>
</dbReference>
<evidence type="ECO:0000256" key="3">
    <source>
        <dbReference type="ARBA" id="ARBA00022723"/>
    </source>
</evidence>
<evidence type="ECO:0000259" key="7">
    <source>
        <dbReference type="PROSITE" id="PS51462"/>
    </source>
</evidence>
<dbReference type="InterPro" id="IPR000086">
    <property type="entry name" value="NUDIX_hydrolase_dom"/>
</dbReference>
<evidence type="ECO:0000256" key="5">
    <source>
        <dbReference type="ARBA" id="ARBA00022842"/>
    </source>
</evidence>
<evidence type="ECO:0000256" key="1">
    <source>
        <dbReference type="ARBA" id="ARBA00001936"/>
    </source>
</evidence>
<reference evidence="8 9" key="1">
    <citation type="submission" date="2019-03" db="EMBL/GenBank/DDBJ databases">
        <title>Genomic Encyclopedia of Type Strains, Phase IV (KMG-IV): sequencing the most valuable type-strain genomes for metagenomic binning, comparative biology and taxonomic classification.</title>
        <authorList>
            <person name="Goeker M."/>
        </authorList>
    </citation>
    <scope>NUCLEOTIDE SEQUENCE [LARGE SCALE GENOMIC DNA]</scope>
    <source>
        <strain evidence="8 9">DSM 21667</strain>
    </source>
</reference>
<dbReference type="Gene3D" id="3.90.79.10">
    <property type="entry name" value="Nucleoside Triphosphate Pyrophosphohydrolase"/>
    <property type="match status" value="1"/>
</dbReference>
<comment type="cofactor">
    <cofactor evidence="2">
        <name>Mg(2+)</name>
        <dbReference type="ChEBI" id="CHEBI:18420"/>
    </cofactor>
</comment>
<keyword evidence="6" id="KW-0464">Manganese</keyword>
<evidence type="ECO:0000313" key="8">
    <source>
        <dbReference type="EMBL" id="TDR43088.1"/>
    </source>
</evidence>
<dbReference type="CDD" id="cd03426">
    <property type="entry name" value="NUDIX_CoAse_Nudt7"/>
    <property type="match status" value="1"/>
</dbReference>
<feature type="domain" description="Nudix hydrolase" evidence="7">
    <location>
        <begin position="41"/>
        <end position="173"/>
    </location>
</feature>
<evidence type="ECO:0000256" key="6">
    <source>
        <dbReference type="ARBA" id="ARBA00023211"/>
    </source>
</evidence>
<accession>A0A4R6YW96</accession>
<dbReference type="EMBL" id="SNZH01000007">
    <property type="protein sequence ID" value="TDR43088.1"/>
    <property type="molecule type" value="Genomic_DNA"/>
</dbReference>
<evidence type="ECO:0000313" key="9">
    <source>
        <dbReference type="Proteomes" id="UP000295293"/>
    </source>
</evidence>
<dbReference type="NCBIfam" id="NF007980">
    <property type="entry name" value="PRK10707.1"/>
    <property type="match status" value="1"/>
</dbReference>
<comment type="caution">
    <text evidence="8">The sequence shown here is derived from an EMBL/GenBank/DDBJ whole genome shotgun (WGS) entry which is preliminary data.</text>
</comment>
<dbReference type="InterPro" id="IPR015797">
    <property type="entry name" value="NUDIX_hydrolase-like_dom_sf"/>
</dbReference>
<sequence>MSAQADKAAALKLSLRTLDDPPSLPGWNHAELADLLGDSVRTPAAVLVPLVRRGSECSVLFTRRNEGMRTHAGQVSFPGGRIERDDADAIAAAVRETEEETGIQRSLVRPLGFLDCFETISGFGVTPVVAEVEAGYTLAPDPREVAEVFEVPLPFLLDVANVRRSQIDWRGRRREIYEYDFEGRRIWGATAAMLVNLLRRMEAMP</sequence>
<evidence type="ECO:0000256" key="4">
    <source>
        <dbReference type="ARBA" id="ARBA00022801"/>
    </source>
</evidence>
<dbReference type="OrthoDB" id="9802805at2"/>
<dbReference type="InterPro" id="IPR045121">
    <property type="entry name" value="CoAse"/>
</dbReference>
<dbReference type="GO" id="GO:0010945">
    <property type="term" value="F:coenzyme A diphosphatase activity"/>
    <property type="evidence" value="ECO:0007669"/>
    <property type="project" value="InterPro"/>
</dbReference>
<proteinExistence type="predicted"/>
<gene>
    <name evidence="8" type="ORF">DFR29_10794</name>
</gene>
<evidence type="ECO:0000256" key="2">
    <source>
        <dbReference type="ARBA" id="ARBA00001946"/>
    </source>
</evidence>
<dbReference type="PROSITE" id="PS51462">
    <property type="entry name" value="NUDIX"/>
    <property type="match status" value="1"/>
</dbReference>
<protein>
    <submittedName>
        <fullName evidence="8">8-oxo-dGTP pyrophosphatase MutT (NUDIX family)</fullName>
    </submittedName>
</protein>
<keyword evidence="9" id="KW-1185">Reference proteome</keyword>
<dbReference type="PANTHER" id="PTHR12992:SF11">
    <property type="entry name" value="MITOCHONDRIAL COENZYME A DIPHOSPHATASE NUDT8"/>
    <property type="match status" value="1"/>
</dbReference>
<dbReference type="SUPFAM" id="SSF55811">
    <property type="entry name" value="Nudix"/>
    <property type="match status" value="1"/>
</dbReference>
<dbReference type="PANTHER" id="PTHR12992">
    <property type="entry name" value="NUDIX HYDROLASE"/>
    <property type="match status" value="1"/>
</dbReference>
<keyword evidence="4" id="KW-0378">Hydrolase</keyword>